<dbReference type="PANTHER" id="PTHR46312">
    <property type="entry name" value="NACHT DOMAIN-CONTAINING PROTEIN"/>
    <property type="match status" value="1"/>
</dbReference>
<sequence length="923" mass="106450">MAKNSTVISEYKTIFHKYDDCVKIVAAREILRVIKWLYKGGDMYVGDYMKYVYDSKQHSTGKEKKRRNNAIEDILEDKKPLEDMDISDLYLIVRYTCGLEEPESKIWYDPPDSEKERLEHTFYLLKEMRNELSHEDSRLRKLSDCEMTEKMDSVKKLCVRLLIKAGERSGKMQEAAAAIYEMEKDLHSLIGITPEEFATLAKKEIKHRGYENVEWYSSPLLYHGKHLLSVSDLLKLEIQDHSKSQVIIVTGDAGTGKTTLCQYLVWLWGEAKDEILELKAYKLAMLIKCRDVCTRNVTSLLCDDLLPDTTSWCNPSDIKKHLKSIRILWVIDGLEESTAEATAVICNLKNKQNPNHTLLITSRPEHSYSLKAMMHQSEYVEISLQGIKPLEMLEQLITDESISPYSSLEMKQFAENFRKLNKDLQHELQNPLKLCLAMQVWKNNINNIGNASNLRNLYKTIKNNLIESLAQKLAIGKLSKKDAECKVNEWFHYLCKIAFEMVASKIVAEINAESLERLKKNCLSLLIESPDMCLSTFLAHSGSGVYRFFHSTQQYFYAALYGASVFLKSQDLAHTLKVFGILPSQANVINLDHFYEVLLLILSNKHEVISKKKAKELIQLFSYAIKGEFASIKWFEVIENACHRRKFATPAIDFIPDPWIVSDRHISACNQLLDLKKPSRICIQVTGNPMEILDLGSLLKKLSIHEKATYIELYLDYHFKTLRNADKSDEYLKNLLSDSSQCCLLGFSGQLSSDGYKLLNNPNIQDYCNTLRLKIKSYDCLSMLHHQVHLFQTLERITLTFDFIRYRPVYIKSQLPTCMIDLYLPNIFDSHVESAVATISSLSKTYETIILKNISQKGVSRFVASLKRKDVQAQALLRFILDQSGVRGYYVNFGPLPLPYNENELQKQWVNSEKMHRLQRYNS</sequence>
<name>A0AAN9A1Z8_HALRR</name>
<accession>A0AAN9A1Z8</accession>
<reference evidence="2 3" key="1">
    <citation type="submission" date="2023-11" db="EMBL/GenBank/DDBJ databases">
        <title>Halocaridina rubra genome assembly.</title>
        <authorList>
            <person name="Smith C."/>
        </authorList>
    </citation>
    <scope>NUCLEOTIDE SEQUENCE [LARGE SCALE GENOMIC DNA]</scope>
    <source>
        <strain evidence="2">EP-1</strain>
        <tissue evidence="2">Whole</tissue>
    </source>
</reference>
<dbReference type="Proteomes" id="UP001381693">
    <property type="component" value="Unassembled WGS sequence"/>
</dbReference>
<evidence type="ECO:0000259" key="1">
    <source>
        <dbReference type="PROSITE" id="PS50837"/>
    </source>
</evidence>
<proteinExistence type="predicted"/>
<dbReference type="SUPFAM" id="SSF52540">
    <property type="entry name" value="P-loop containing nucleoside triphosphate hydrolases"/>
    <property type="match status" value="1"/>
</dbReference>
<dbReference type="EMBL" id="JAXCGZ010008752">
    <property type="protein sequence ID" value="KAK7077466.1"/>
    <property type="molecule type" value="Genomic_DNA"/>
</dbReference>
<evidence type="ECO:0000313" key="3">
    <source>
        <dbReference type="Proteomes" id="UP001381693"/>
    </source>
</evidence>
<comment type="caution">
    <text evidence="2">The sequence shown here is derived from an EMBL/GenBank/DDBJ whole genome shotgun (WGS) entry which is preliminary data.</text>
</comment>
<dbReference type="Pfam" id="PF05729">
    <property type="entry name" value="NACHT"/>
    <property type="match status" value="1"/>
</dbReference>
<dbReference type="InterPro" id="IPR027417">
    <property type="entry name" value="P-loop_NTPase"/>
</dbReference>
<dbReference type="PROSITE" id="PS50837">
    <property type="entry name" value="NACHT"/>
    <property type="match status" value="1"/>
</dbReference>
<protein>
    <recommendedName>
        <fullName evidence="1">NACHT domain-containing protein</fullName>
    </recommendedName>
</protein>
<keyword evidence="3" id="KW-1185">Reference proteome</keyword>
<dbReference type="Gene3D" id="3.40.50.300">
    <property type="entry name" value="P-loop containing nucleotide triphosphate hydrolases"/>
    <property type="match status" value="1"/>
</dbReference>
<evidence type="ECO:0000313" key="2">
    <source>
        <dbReference type="EMBL" id="KAK7077466.1"/>
    </source>
</evidence>
<organism evidence="2 3">
    <name type="scientific">Halocaridina rubra</name>
    <name type="common">Hawaiian red shrimp</name>
    <dbReference type="NCBI Taxonomy" id="373956"/>
    <lineage>
        <taxon>Eukaryota</taxon>
        <taxon>Metazoa</taxon>
        <taxon>Ecdysozoa</taxon>
        <taxon>Arthropoda</taxon>
        <taxon>Crustacea</taxon>
        <taxon>Multicrustacea</taxon>
        <taxon>Malacostraca</taxon>
        <taxon>Eumalacostraca</taxon>
        <taxon>Eucarida</taxon>
        <taxon>Decapoda</taxon>
        <taxon>Pleocyemata</taxon>
        <taxon>Caridea</taxon>
        <taxon>Atyoidea</taxon>
        <taxon>Atyidae</taxon>
        <taxon>Halocaridina</taxon>
    </lineage>
</organism>
<dbReference type="PANTHER" id="PTHR46312:SF2">
    <property type="entry name" value="NUCLEOTIDE-BINDING OLIGOMERIZATION DOMAIN-CONTAINING PROTEIN 2-LIKE"/>
    <property type="match status" value="1"/>
</dbReference>
<dbReference type="InterPro" id="IPR007111">
    <property type="entry name" value="NACHT_NTPase"/>
</dbReference>
<gene>
    <name evidence="2" type="ORF">SK128_003796</name>
</gene>
<feature type="domain" description="NACHT" evidence="1">
    <location>
        <begin position="245"/>
        <end position="364"/>
    </location>
</feature>
<dbReference type="AlphaFoldDB" id="A0AAN9A1Z8"/>